<proteinExistence type="predicted"/>
<dbReference type="InterPro" id="IPR001343">
    <property type="entry name" value="Hemolysn_Ca-bd"/>
</dbReference>
<evidence type="ECO:0000313" key="1">
    <source>
        <dbReference type="EMBL" id="MFA9949381.1"/>
    </source>
</evidence>
<gene>
    <name evidence="1" type="ORF">ABCS64_03405</name>
</gene>
<dbReference type="InterPro" id="IPR011049">
    <property type="entry name" value="Serralysin-like_metalloprot_C"/>
</dbReference>
<protein>
    <submittedName>
        <fullName evidence="1">Uncharacterized protein</fullName>
    </submittedName>
</protein>
<dbReference type="Pfam" id="PF00353">
    <property type="entry name" value="HemolysinCabind"/>
    <property type="match status" value="1"/>
</dbReference>
<dbReference type="EMBL" id="JBEUWX010000002">
    <property type="protein sequence ID" value="MFA9949381.1"/>
    <property type="molecule type" value="Genomic_DNA"/>
</dbReference>
<dbReference type="Gene3D" id="2.150.10.10">
    <property type="entry name" value="Serralysin-like metalloprotease, C-terminal"/>
    <property type="match status" value="1"/>
</dbReference>
<comment type="caution">
    <text evidence="1">The sequence shown here is derived from an EMBL/GenBank/DDBJ whole genome shotgun (WGS) entry which is preliminary data.</text>
</comment>
<evidence type="ECO:0000313" key="2">
    <source>
        <dbReference type="Proteomes" id="UP001574673"/>
    </source>
</evidence>
<dbReference type="Proteomes" id="UP001574673">
    <property type="component" value="Unassembled WGS sequence"/>
</dbReference>
<keyword evidence="2" id="KW-1185">Reference proteome</keyword>
<dbReference type="SUPFAM" id="SSF51120">
    <property type="entry name" value="beta-Roll"/>
    <property type="match status" value="1"/>
</dbReference>
<reference evidence="2" key="1">
    <citation type="submission" date="2024-06" db="EMBL/GenBank/DDBJ databases">
        <title>Radixoralia hellwigii gen. nov., sp nov., isolated from a root canal in the human oral cavity.</title>
        <authorList>
            <person name="Bartsch S."/>
            <person name="Wittmer A."/>
            <person name="Schulz A.-K."/>
            <person name="Neumann-Schaal M."/>
            <person name="Wolf J."/>
            <person name="Gronow S."/>
            <person name="Tennert C."/>
            <person name="Haecker G."/>
            <person name="Cieplik F."/>
            <person name="Al-Ahmad A."/>
        </authorList>
    </citation>
    <scope>NUCLEOTIDE SEQUENCE [LARGE SCALE GENOMIC DNA]</scope>
    <source>
        <strain evidence="2">Wk13</strain>
    </source>
</reference>
<name>A0ABV4UDF2_9RHOO</name>
<sequence>MRRAILPERCACVKSLVSTAGADTLNGGAGNDTYEFNGAFGPYVSANYPYFYKEAA</sequence>
<accession>A0ABV4UDF2</accession>
<organism evidence="1 2">
    <name type="scientific">Dentiradicibacter hellwigii</name>
    <dbReference type="NCBI Taxonomy" id="3149053"/>
    <lineage>
        <taxon>Bacteria</taxon>
        <taxon>Pseudomonadati</taxon>
        <taxon>Pseudomonadota</taxon>
        <taxon>Betaproteobacteria</taxon>
        <taxon>Rhodocyclales</taxon>
        <taxon>Rhodocyclaceae</taxon>
        <taxon>Dentiradicibacter</taxon>
    </lineage>
</organism>